<evidence type="ECO:0000313" key="1">
    <source>
        <dbReference type="EMBL" id="MDE1465955.1"/>
    </source>
</evidence>
<comment type="caution">
    <text evidence="1">The sequence shown here is derived from an EMBL/GenBank/DDBJ whole genome shotgun (WGS) entry which is preliminary data.</text>
</comment>
<dbReference type="RefSeq" id="WP_274692253.1">
    <property type="nucleotide sequence ID" value="NZ_JAPMOU010000107.1"/>
</dbReference>
<gene>
    <name evidence="1" type="ORF">ORQ98_28750</name>
</gene>
<keyword evidence="2" id="KW-1185">Reference proteome</keyword>
<dbReference type="Proteomes" id="UP001528823">
    <property type="component" value="Unassembled WGS sequence"/>
</dbReference>
<evidence type="ECO:0000313" key="2">
    <source>
        <dbReference type="Proteomes" id="UP001528823"/>
    </source>
</evidence>
<accession>A0ABT5UHU0</accession>
<dbReference type="EMBL" id="JAPMOU010000107">
    <property type="protein sequence ID" value="MDE1465955.1"/>
    <property type="molecule type" value="Genomic_DNA"/>
</dbReference>
<reference evidence="1 2" key="1">
    <citation type="submission" date="2022-11" db="EMBL/GenBank/DDBJ databases">
        <title>Spartinivicinus poritis sp. nov., isolated from scleractinian coral Porites lutea.</title>
        <authorList>
            <person name="Zhang G."/>
            <person name="Cai L."/>
            <person name="Wei Q."/>
        </authorList>
    </citation>
    <scope>NUCLEOTIDE SEQUENCE [LARGE SCALE GENOMIC DNA]</scope>
    <source>
        <strain evidence="1 2">A2-2</strain>
    </source>
</reference>
<sequence>MKKTKQNEPFRVNISNYRTAYDYLNKKLEEGGKYKHGSLRSEIKDHGIADDPVLNFRLCLYDGFSGDKHEKVEALHQWCERYLLPKHWKRMRDAIRQHDKRQKTKKSSIGAKKYSIDLKSEGYHALKRLSEAFGEPGKPLDLSETIKVCEDKLYEAGVLKSDWDI</sequence>
<name>A0ABT5UHU0_9GAMM</name>
<organism evidence="1 2">
    <name type="scientific">Spartinivicinus poritis</name>
    <dbReference type="NCBI Taxonomy" id="2994640"/>
    <lineage>
        <taxon>Bacteria</taxon>
        <taxon>Pseudomonadati</taxon>
        <taxon>Pseudomonadota</taxon>
        <taxon>Gammaproteobacteria</taxon>
        <taxon>Oceanospirillales</taxon>
        <taxon>Zooshikellaceae</taxon>
        <taxon>Spartinivicinus</taxon>
    </lineage>
</organism>
<protein>
    <submittedName>
        <fullName evidence="1">Uncharacterized protein</fullName>
    </submittedName>
</protein>
<proteinExistence type="predicted"/>